<proteinExistence type="predicted"/>
<dbReference type="Proteomes" id="UP001239111">
    <property type="component" value="Chromosome 2"/>
</dbReference>
<gene>
    <name evidence="1" type="ORF">QAD02_016910</name>
</gene>
<evidence type="ECO:0000313" key="1">
    <source>
        <dbReference type="EMBL" id="KAJ8681123.1"/>
    </source>
</evidence>
<organism evidence="1 2">
    <name type="scientific">Eretmocerus hayati</name>
    <dbReference type="NCBI Taxonomy" id="131215"/>
    <lineage>
        <taxon>Eukaryota</taxon>
        <taxon>Metazoa</taxon>
        <taxon>Ecdysozoa</taxon>
        <taxon>Arthropoda</taxon>
        <taxon>Hexapoda</taxon>
        <taxon>Insecta</taxon>
        <taxon>Pterygota</taxon>
        <taxon>Neoptera</taxon>
        <taxon>Endopterygota</taxon>
        <taxon>Hymenoptera</taxon>
        <taxon>Apocrita</taxon>
        <taxon>Proctotrupomorpha</taxon>
        <taxon>Chalcidoidea</taxon>
        <taxon>Aphelinidae</taxon>
        <taxon>Aphelininae</taxon>
        <taxon>Eretmocerus</taxon>
    </lineage>
</organism>
<comment type="caution">
    <text evidence="1">The sequence shown here is derived from an EMBL/GenBank/DDBJ whole genome shotgun (WGS) entry which is preliminary data.</text>
</comment>
<accession>A0ACC2PDE8</accession>
<evidence type="ECO:0000313" key="2">
    <source>
        <dbReference type="Proteomes" id="UP001239111"/>
    </source>
</evidence>
<name>A0ACC2PDE8_9HYME</name>
<sequence length="675" mass="77197">MGSCIDLKFLYWAASSIVLVIIPHSKAGGDDTVMNYLTKYITQNVSVQKVNLLCESSEESTSLATEFALHLGVDLSLEISDLELWWRPKNASIENLSLTTLMARVSERHNLAMGIIDIRNGVDVFKKLKSQLTLFKQVSAGQYRCRCLLILINHEWDEFEKFLFYAWSWKFLDLTIIELIRSSPIGPPSLASKPHEDDTAVVHMYNPFFEKYTKNLLTADTDLFPKKTKDLNGYPLRVRAHTYKELSYKIKNPPELNTGHDHQLLLAVADRLNVTAYLYCHIYGCTEDDLSIGAEEEIGRPFDIGSDPDDRRNVYYHSTWDHRNLYYGPSFIHLPTLISFNFLFKGLIEESQFELSKEGLLACGALLLTGVFFASYARVLGFKVKNWSIINITTAQMGGSLENRGPMSERIYLITMYVTTFIVTTIATDYILEMFTYRKEVNNFKTLEELADSNIPIVMSARDFNFLRHEEGDPILEKILNRSERVELSDGYGGFCGLNVMYDKVDDSINLCFVGARDNVPVLKLRGNWYVDRIEEPIQMSIPILVVLGQFYLVNDINLIVVRFKETGFLEYWAKQEQRDLISHTIERGGDPSLLTESLPADQPETEEAAPLKYQLRAIMVIGSSLSFIALICEIIWSRFLSKTEIGRFMRAFNRYSCDLLVLCGREPNKMSRSS</sequence>
<keyword evidence="2" id="KW-1185">Reference proteome</keyword>
<protein>
    <submittedName>
        <fullName evidence="1">Uncharacterized protein</fullName>
    </submittedName>
</protein>
<reference evidence="1" key="1">
    <citation type="submission" date="2023-04" db="EMBL/GenBank/DDBJ databases">
        <title>A chromosome-level genome assembly of the parasitoid wasp Eretmocerus hayati.</title>
        <authorList>
            <person name="Zhong Y."/>
            <person name="Liu S."/>
            <person name="Liu Y."/>
        </authorList>
    </citation>
    <scope>NUCLEOTIDE SEQUENCE</scope>
    <source>
        <strain evidence="1">ZJU_SS_LIU_2023</strain>
    </source>
</reference>
<dbReference type="EMBL" id="CM056742">
    <property type="protein sequence ID" value="KAJ8681123.1"/>
    <property type="molecule type" value="Genomic_DNA"/>
</dbReference>